<keyword evidence="28" id="KW-0137">Centromere</keyword>
<dbReference type="FunFam" id="3.30.200.20:FF:000151">
    <property type="entry name" value="G2-specific protein kinase nimA"/>
    <property type="match status" value="1"/>
</dbReference>
<keyword evidence="26" id="KW-0469">Meiosis</keyword>
<keyword evidence="21" id="KW-0067">ATP-binding</keyword>
<evidence type="ECO:0000256" key="18">
    <source>
        <dbReference type="ARBA" id="ARBA00022777"/>
    </source>
</evidence>
<dbReference type="Pfam" id="PF00069">
    <property type="entry name" value="Pkinase"/>
    <property type="match status" value="1"/>
</dbReference>
<reference evidence="34" key="1">
    <citation type="submission" date="2025-08" db="UniProtKB">
        <authorList>
            <consortium name="Ensembl"/>
        </authorList>
    </citation>
    <scope>IDENTIFICATION</scope>
</reference>
<evidence type="ECO:0000256" key="26">
    <source>
        <dbReference type="ARBA" id="ARBA00023254"/>
    </source>
</evidence>
<dbReference type="GO" id="GO:0000776">
    <property type="term" value="C:kinetochore"/>
    <property type="evidence" value="ECO:0007669"/>
    <property type="project" value="UniProtKB-KW"/>
</dbReference>
<keyword evidence="12" id="KW-0132">Cell division</keyword>
<evidence type="ECO:0000259" key="33">
    <source>
        <dbReference type="PROSITE" id="PS50011"/>
    </source>
</evidence>
<dbReference type="EC" id="2.7.11.1" evidence="7"/>
<dbReference type="GO" id="GO:0046872">
    <property type="term" value="F:metal ion binding"/>
    <property type="evidence" value="ECO:0007669"/>
    <property type="project" value="UniProtKB-KW"/>
</dbReference>
<keyword evidence="35" id="KW-1185">Reference proteome</keyword>
<evidence type="ECO:0000256" key="2">
    <source>
        <dbReference type="ARBA" id="ARBA00004300"/>
    </source>
</evidence>
<comment type="similarity">
    <text evidence="6">Belongs to the protein kinase superfamily. NEK Ser/Thr protein kinase family. NIMA subfamily.</text>
</comment>
<dbReference type="GO" id="GO:0000278">
    <property type="term" value="P:mitotic cell cycle"/>
    <property type="evidence" value="ECO:0007669"/>
    <property type="project" value="UniProtKB-ARBA"/>
</dbReference>
<evidence type="ECO:0000256" key="11">
    <source>
        <dbReference type="ARBA" id="ARBA00022553"/>
    </source>
</evidence>
<evidence type="ECO:0000256" key="9">
    <source>
        <dbReference type="ARBA" id="ARBA00022490"/>
    </source>
</evidence>
<dbReference type="SUPFAM" id="SSF56112">
    <property type="entry name" value="Protein kinase-like (PK-like)"/>
    <property type="match status" value="1"/>
</dbReference>
<dbReference type="STRING" id="409849.ENSPMGP00000024273"/>
<evidence type="ECO:0000256" key="10">
    <source>
        <dbReference type="ARBA" id="ARBA00022527"/>
    </source>
</evidence>
<dbReference type="GO" id="GO:0005524">
    <property type="term" value="F:ATP binding"/>
    <property type="evidence" value="ECO:0007669"/>
    <property type="project" value="UniProtKB-KW"/>
</dbReference>
<evidence type="ECO:0000256" key="15">
    <source>
        <dbReference type="ARBA" id="ARBA00022723"/>
    </source>
</evidence>
<dbReference type="GO" id="GO:0005813">
    <property type="term" value="C:centrosome"/>
    <property type="evidence" value="ECO:0007669"/>
    <property type="project" value="UniProtKB-SubCell"/>
</dbReference>
<dbReference type="InterPro" id="IPR011009">
    <property type="entry name" value="Kinase-like_dom_sf"/>
</dbReference>
<accession>A0A3B4B4B6</accession>
<proteinExistence type="inferred from homology"/>
<evidence type="ECO:0000256" key="4">
    <source>
        <dbReference type="ARBA" id="ARBA00004629"/>
    </source>
</evidence>
<evidence type="ECO:0000256" key="7">
    <source>
        <dbReference type="ARBA" id="ARBA00012513"/>
    </source>
</evidence>
<dbReference type="PANTHER" id="PTHR44899:SF10">
    <property type="entry name" value="NIMA-RELATED KINASE 2"/>
    <property type="match status" value="1"/>
</dbReference>
<evidence type="ECO:0000256" key="21">
    <source>
        <dbReference type="ARBA" id="ARBA00022840"/>
    </source>
</evidence>
<keyword evidence="23" id="KW-0175">Coiled coil</keyword>
<dbReference type="FunFam" id="1.10.510.10:FF:000356">
    <property type="entry name" value="Serine/threonine-protein kinase Nek2"/>
    <property type="match status" value="1"/>
</dbReference>
<keyword evidence="11" id="KW-0597">Phosphoprotein</keyword>
<dbReference type="Proteomes" id="UP000261520">
    <property type="component" value="Unplaced"/>
</dbReference>
<evidence type="ECO:0000256" key="31">
    <source>
        <dbReference type="ARBA" id="ARBA00067730"/>
    </source>
</evidence>
<keyword evidence="18" id="KW-0418">Kinase</keyword>
<evidence type="ECO:0000256" key="1">
    <source>
        <dbReference type="ARBA" id="ARBA00001946"/>
    </source>
</evidence>
<evidence type="ECO:0000256" key="16">
    <source>
        <dbReference type="ARBA" id="ARBA00022741"/>
    </source>
</evidence>
<evidence type="ECO:0000256" key="30">
    <source>
        <dbReference type="ARBA" id="ARBA00048679"/>
    </source>
</evidence>
<dbReference type="FunFam" id="3.30.200.20:FF:000310">
    <property type="entry name" value="serine/threonine-protein kinase Nek2"/>
    <property type="match status" value="1"/>
</dbReference>
<sequence>THGKSPLCLWISKMAMPSRVNDYEVLLTIGSGSYGRCQKIRRKSDGKILVWKELDYGAMGESEKQMLVSEVNLLRELKHPNIVRYYDRIIDRCNTTLYIVMEHCEGGDLASLISCCIRDRRHLEEAFILRVMAQLALALRECHRHSDGRATVLHRDLKPANIFLDSKHNVKLGDFGLARILNHDTSFAKTFVGTPYYMSPEQMNQMSYNEKSDIWSLGCLLYELCALSPPFTAFNQKELAEKIREGRFRRLPYRYSEELNSLLCKMLHLKDYLRPSVESILQCSLLSEVVAEQQRKAQEKAQRSETQLKLREQAVKERERALKEREERLEKREQELCVREQLSNEKLARAESLLKTYNRARDTKKVHFAGESKENVRPLTAESQQLILRRLHIANLRAQALSDMEKVCQAKSRQILGLR</sequence>
<dbReference type="GO" id="GO:0051225">
    <property type="term" value="P:spindle assembly"/>
    <property type="evidence" value="ECO:0007669"/>
    <property type="project" value="UniProtKB-ARBA"/>
</dbReference>
<evidence type="ECO:0000256" key="8">
    <source>
        <dbReference type="ARBA" id="ARBA00022454"/>
    </source>
</evidence>
<keyword evidence="20" id="KW-0995">Kinetochore</keyword>
<dbReference type="GO" id="GO:0005730">
    <property type="term" value="C:nucleolus"/>
    <property type="evidence" value="ECO:0007669"/>
    <property type="project" value="UniProtKB-SubCell"/>
</dbReference>
<comment type="subcellular location">
    <subcellularLocation>
        <location evidence="4">Chromosome</location>
        <location evidence="4">Centromere</location>
        <location evidence="4">Kinetochore</location>
    </subcellularLocation>
    <subcellularLocation>
        <location evidence="2">Cytoplasm</location>
        <location evidence="2">Cytoskeleton</location>
        <location evidence="2">Microtubule organizing center</location>
        <location evidence="2">Centrosome</location>
    </subcellularLocation>
    <subcellularLocation>
        <location evidence="5">Cytoplasm</location>
        <location evidence="5">Cytoskeleton</location>
        <location evidence="5">Spindle pole</location>
    </subcellularLocation>
    <subcellularLocation>
        <location evidence="3">Nucleus</location>
        <location evidence="3">Nucleolus</location>
    </subcellularLocation>
</comment>
<evidence type="ECO:0000256" key="20">
    <source>
        <dbReference type="ARBA" id="ARBA00022838"/>
    </source>
</evidence>
<dbReference type="InterPro" id="IPR008271">
    <property type="entry name" value="Ser/Thr_kinase_AS"/>
</dbReference>
<keyword evidence="14" id="KW-0493">Microtubule</keyword>
<evidence type="ECO:0000256" key="19">
    <source>
        <dbReference type="ARBA" id="ARBA00022829"/>
    </source>
</evidence>
<dbReference type="Ensembl" id="ENSPMGT00000025864.1">
    <property type="protein sequence ID" value="ENSPMGP00000024273.1"/>
    <property type="gene ID" value="ENSPMGG00000019635.1"/>
</dbReference>
<dbReference type="GO" id="GO:0000922">
    <property type="term" value="C:spindle pole"/>
    <property type="evidence" value="ECO:0007669"/>
    <property type="project" value="UniProtKB-SubCell"/>
</dbReference>
<evidence type="ECO:0000256" key="13">
    <source>
        <dbReference type="ARBA" id="ARBA00022679"/>
    </source>
</evidence>
<keyword evidence="19" id="KW-0159">Chromosome partition</keyword>
<evidence type="ECO:0000256" key="12">
    <source>
        <dbReference type="ARBA" id="ARBA00022618"/>
    </source>
</evidence>
<evidence type="ECO:0000313" key="35">
    <source>
        <dbReference type="Proteomes" id="UP000261520"/>
    </source>
</evidence>
<keyword evidence="27" id="KW-0131">Cell cycle</keyword>
<evidence type="ECO:0000256" key="32">
    <source>
        <dbReference type="ARBA" id="ARBA00082682"/>
    </source>
</evidence>
<dbReference type="GO" id="GO:0004674">
    <property type="term" value="F:protein serine/threonine kinase activity"/>
    <property type="evidence" value="ECO:0007669"/>
    <property type="project" value="UniProtKB-KW"/>
</dbReference>
<evidence type="ECO:0000256" key="3">
    <source>
        <dbReference type="ARBA" id="ARBA00004604"/>
    </source>
</evidence>
<dbReference type="CDD" id="cd08217">
    <property type="entry name" value="STKc_Nek2"/>
    <property type="match status" value="1"/>
</dbReference>
<dbReference type="Gene3D" id="3.30.200.20">
    <property type="entry name" value="Phosphorylase Kinase, domain 1"/>
    <property type="match status" value="2"/>
</dbReference>
<evidence type="ECO:0000256" key="22">
    <source>
        <dbReference type="ARBA" id="ARBA00022842"/>
    </source>
</evidence>
<organism evidence="34 35">
    <name type="scientific">Periophthalmus magnuspinnatus</name>
    <dbReference type="NCBI Taxonomy" id="409849"/>
    <lineage>
        <taxon>Eukaryota</taxon>
        <taxon>Metazoa</taxon>
        <taxon>Chordata</taxon>
        <taxon>Craniata</taxon>
        <taxon>Vertebrata</taxon>
        <taxon>Euteleostomi</taxon>
        <taxon>Actinopterygii</taxon>
        <taxon>Neopterygii</taxon>
        <taxon>Teleostei</taxon>
        <taxon>Neoteleostei</taxon>
        <taxon>Acanthomorphata</taxon>
        <taxon>Gobiaria</taxon>
        <taxon>Gobiiformes</taxon>
        <taxon>Gobioidei</taxon>
        <taxon>Gobiidae</taxon>
        <taxon>Oxudercinae</taxon>
        <taxon>Periophthalmus</taxon>
    </lineage>
</organism>
<name>A0A3B4B4B6_9GOBI</name>
<dbReference type="SMART" id="SM00220">
    <property type="entry name" value="S_TKc"/>
    <property type="match status" value="1"/>
</dbReference>
<dbReference type="PROSITE" id="PS00108">
    <property type="entry name" value="PROTEIN_KINASE_ST"/>
    <property type="match status" value="1"/>
</dbReference>
<evidence type="ECO:0000256" key="17">
    <source>
        <dbReference type="ARBA" id="ARBA00022776"/>
    </source>
</evidence>
<keyword evidence="13" id="KW-0808">Transferase</keyword>
<dbReference type="GO" id="GO:0051301">
    <property type="term" value="P:cell division"/>
    <property type="evidence" value="ECO:0007669"/>
    <property type="project" value="UniProtKB-KW"/>
</dbReference>
<protein>
    <recommendedName>
        <fullName evidence="31">Serine/threonine-protein kinase Nek2</fullName>
        <ecNumber evidence="7">2.7.11.1</ecNumber>
    </recommendedName>
    <alternativeName>
        <fullName evidence="32">Never in mitosis A-related kinase 2</fullName>
    </alternativeName>
</protein>
<comment type="cofactor">
    <cofactor evidence="1">
        <name>Mg(2+)</name>
        <dbReference type="ChEBI" id="CHEBI:18420"/>
    </cofactor>
</comment>
<evidence type="ECO:0000256" key="27">
    <source>
        <dbReference type="ARBA" id="ARBA00023306"/>
    </source>
</evidence>
<dbReference type="Gene3D" id="1.10.510.10">
    <property type="entry name" value="Transferase(Phosphotransferase) domain 1"/>
    <property type="match status" value="1"/>
</dbReference>
<evidence type="ECO:0000256" key="5">
    <source>
        <dbReference type="ARBA" id="ARBA00004647"/>
    </source>
</evidence>
<feature type="domain" description="Protein kinase" evidence="33">
    <location>
        <begin position="23"/>
        <end position="286"/>
    </location>
</feature>
<reference evidence="34" key="2">
    <citation type="submission" date="2025-09" db="UniProtKB">
        <authorList>
            <consortium name="Ensembl"/>
        </authorList>
    </citation>
    <scope>IDENTIFICATION</scope>
</reference>
<comment type="catalytic activity">
    <reaction evidence="30">
        <text>L-seryl-[protein] + ATP = O-phospho-L-seryl-[protein] + ADP + H(+)</text>
        <dbReference type="Rhea" id="RHEA:17989"/>
        <dbReference type="Rhea" id="RHEA-COMP:9863"/>
        <dbReference type="Rhea" id="RHEA-COMP:11604"/>
        <dbReference type="ChEBI" id="CHEBI:15378"/>
        <dbReference type="ChEBI" id="CHEBI:29999"/>
        <dbReference type="ChEBI" id="CHEBI:30616"/>
        <dbReference type="ChEBI" id="CHEBI:83421"/>
        <dbReference type="ChEBI" id="CHEBI:456216"/>
        <dbReference type="EC" id="2.7.11.1"/>
    </reaction>
</comment>
<keyword evidence="17" id="KW-0498">Mitosis</keyword>
<dbReference type="PANTHER" id="PTHR44899">
    <property type="entry name" value="CAMK FAMILY PROTEIN KINASE"/>
    <property type="match status" value="1"/>
</dbReference>
<evidence type="ECO:0000256" key="24">
    <source>
        <dbReference type="ARBA" id="ARBA00023212"/>
    </source>
</evidence>
<keyword evidence="10" id="KW-0723">Serine/threonine-protein kinase</keyword>
<dbReference type="InterPro" id="IPR051131">
    <property type="entry name" value="NEK_Ser/Thr_kinase_NIMA"/>
</dbReference>
<keyword evidence="22" id="KW-0460">Magnesium</keyword>
<evidence type="ECO:0000256" key="14">
    <source>
        <dbReference type="ARBA" id="ARBA00022701"/>
    </source>
</evidence>
<dbReference type="AlphaFoldDB" id="A0A3B4B4B6"/>
<keyword evidence="15" id="KW-0479">Metal-binding</keyword>
<evidence type="ECO:0000256" key="25">
    <source>
        <dbReference type="ARBA" id="ARBA00023242"/>
    </source>
</evidence>
<dbReference type="GO" id="GO:0005874">
    <property type="term" value="C:microtubule"/>
    <property type="evidence" value="ECO:0007669"/>
    <property type="project" value="UniProtKB-KW"/>
</dbReference>
<keyword evidence="9" id="KW-0963">Cytoplasm</keyword>
<evidence type="ECO:0000256" key="28">
    <source>
        <dbReference type="ARBA" id="ARBA00023328"/>
    </source>
</evidence>
<keyword evidence="25" id="KW-0539">Nucleus</keyword>
<dbReference type="GO" id="GO:0051321">
    <property type="term" value="P:meiotic cell cycle"/>
    <property type="evidence" value="ECO:0007669"/>
    <property type="project" value="UniProtKB-KW"/>
</dbReference>
<evidence type="ECO:0000256" key="29">
    <source>
        <dbReference type="ARBA" id="ARBA00047899"/>
    </source>
</evidence>
<keyword evidence="24" id="KW-0206">Cytoskeleton</keyword>
<keyword evidence="8" id="KW-0158">Chromosome</keyword>
<evidence type="ECO:0000256" key="6">
    <source>
        <dbReference type="ARBA" id="ARBA00010886"/>
    </source>
</evidence>
<keyword evidence="16" id="KW-0547">Nucleotide-binding</keyword>
<evidence type="ECO:0000313" key="34">
    <source>
        <dbReference type="Ensembl" id="ENSPMGP00000024273.1"/>
    </source>
</evidence>
<dbReference type="InterPro" id="IPR000719">
    <property type="entry name" value="Prot_kinase_dom"/>
</dbReference>
<evidence type="ECO:0000256" key="23">
    <source>
        <dbReference type="ARBA" id="ARBA00023054"/>
    </source>
</evidence>
<dbReference type="PROSITE" id="PS50011">
    <property type="entry name" value="PROTEIN_KINASE_DOM"/>
    <property type="match status" value="1"/>
</dbReference>
<comment type="catalytic activity">
    <reaction evidence="29">
        <text>L-threonyl-[protein] + ATP = O-phospho-L-threonyl-[protein] + ADP + H(+)</text>
        <dbReference type="Rhea" id="RHEA:46608"/>
        <dbReference type="Rhea" id="RHEA-COMP:11060"/>
        <dbReference type="Rhea" id="RHEA-COMP:11605"/>
        <dbReference type="ChEBI" id="CHEBI:15378"/>
        <dbReference type="ChEBI" id="CHEBI:30013"/>
        <dbReference type="ChEBI" id="CHEBI:30616"/>
        <dbReference type="ChEBI" id="CHEBI:61977"/>
        <dbReference type="ChEBI" id="CHEBI:456216"/>
        <dbReference type="EC" id="2.7.11.1"/>
    </reaction>
</comment>